<accession>A0A915K426</accession>
<name>A0A915K426_ROMCU</name>
<keyword evidence="1" id="KW-1185">Reference proteome</keyword>
<reference evidence="2" key="1">
    <citation type="submission" date="2022-11" db="UniProtKB">
        <authorList>
            <consortium name="WormBaseParasite"/>
        </authorList>
    </citation>
    <scope>IDENTIFICATION</scope>
</reference>
<dbReference type="Proteomes" id="UP000887565">
    <property type="component" value="Unplaced"/>
</dbReference>
<dbReference type="WBParaSite" id="nRc.2.0.1.t32600-RA">
    <property type="protein sequence ID" value="nRc.2.0.1.t32600-RA"/>
    <property type="gene ID" value="nRc.2.0.1.g32600"/>
</dbReference>
<protein>
    <submittedName>
        <fullName evidence="2">Uncharacterized protein</fullName>
    </submittedName>
</protein>
<sequence length="93" mass="10779">MFAPLVVHFADLHGDFPTRLAINRIQNDSNRQDIPFPTKPDEKPSLSQILIINDETSKKYDRDEMLAINDQVIREGNRRLQNLSREYDEAVPS</sequence>
<dbReference type="AlphaFoldDB" id="A0A915K426"/>
<evidence type="ECO:0000313" key="2">
    <source>
        <dbReference type="WBParaSite" id="nRc.2.0.1.t32600-RA"/>
    </source>
</evidence>
<proteinExistence type="predicted"/>
<organism evidence="1 2">
    <name type="scientific">Romanomermis culicivorax</name>
    <name type="common">Nematode worm</name>
    <dbReference type="NCBI Taxonomy" id="13658"/>
    <lineage>
        <taxon>Eukaryota</taxon>
        <taxon>Metazoa</taxon>
        <taxon>Ecdysozoa</taxon>
        <taxon>Nematoda</taxon>
        <taxon>Enoplea</taxon>
        <taxon>Dorylaimia</taxon>
        <taxon>Mermithida</taxon>
        <taxon>Mermithoidea</taxon>
        <taxon>Mermithidae</taxon>
        <taxon>Romanomermis</taxon>
    </lineage>
</organism>
<evidence type="ECO:0000313" key="1">
    <source>
        <dbReference type="Proteomes" id="UP000887565"/>
    </source>
</evidence>